<sequence length="121" mass="13117">MEKRGTEKSKLALCMAVVVMLMAAQPSHAFIGCYGKCFLTCSLTFNIATCALKCMVECINPDPNFTTYRLRVGGHDVTDYFCKLGCSASLCTTISTKTDPGEVKVSDCVDSCSKMCSNPEE</sequence>
<dbReference type="Proteomes" id="UP001345219">
    <property type="component" value="Chromosome 9"/>
</dbReference>
<feature type="signal peptide" evidence="1">
    <location>
        <begin position="1"/>
        <end position="29"/>
    </location>
</feature>
<proteinExistence type="predicted"/>
<evidence type="ECO:0008006" key="4">
    <source>
        <dbReference type="Google" id="ProtNLM"/>
    </source>
</evidence>
<name>A0AAN7GJG5_9MYRT</name>
<dbReference type="EMBL" id="JAXIOK010000022">
    <property type="protein sequence ID" value="KAK4745261.1"/>
    <property type="molecule type" value="Genomic_DNA"/>
</dbReference>
<dbReference type="PANTHER" id="PTHR36312:SF1">
    <property type="entry name" value="OS01G0594500 PROTEIN"/>
    <property type="match status" value="1"/>
</dbReference>
<keyword evidence="1" id="KW-0732">Signal</keyword>
<reference evidence="2 3" key="1">
    <citation type="journal article" date="2023" name="Hortic Res">
        <title>Pangenome of water caltrop reveals structural variations and asymmetric subgenome divergence after allopolyploidization.</title>
        <authorList>
            <person name="Zhang X."/>
            <person name="Chen Y."/>
            <person name="Wang L."/>
            <person name="Yuan Y."/>
            <person name="Fang M."/>
            <person name="Shi L."/>
            <person name="Lu R."/>
            <person name="Comes H.P."/>
            <person name="Ma Y."/>
            <person name="Chen Y."/>
            <person name="Huang G."/>
            <person name="Zhou Y."/>
            <person name="Zheng Z."/>
            <person name="Qiu Y."/>
        </authorList>
    </citation>
    <scope>NUCLEOTIDE SEQUENCE [LARGE SCALE GENOMIC DNA]</scope>
    <source>
        <tissue evidence="2">Roots</tissue>
    </source>
</reference>
<protein>
    <recommendedName>
        <fullName evidence="4">Thionin-like protein 2</fullName>
    </recommendedName>
</protein>
<dbReference type="AlphaFoldDB" id="A0AAN7GJG5"/>
<keyword evidence="3" id="KW-1185">Reference proteome</keyword>
<accession>A0AAN7GJG5</accession>
<evidence type="ECO:0000313" key="3">
    <source>
        <dbReference type="Proteomes" id="UP001345219"/>
    </source>
</evidence>
<evidence type="ECO:0000313" key="2">
    <source>
        <dbReference type="EMBL" id="KAK4745261.1"/>
    </source>
</evidence>
<dbReference type="PROSITE" id="PS51257">
    <property type="entry name" value="PROKAR_LIPOPROTEIN"/>
    <property type="match status" value="1"/>
</dbReference>
<feature type="chain" id="PRO_5042878756" description="Thionin-like protein 2" evidence="1">
    <location>
        <begin position="30"/>
        <end position="121"/>
    </location>
</feature>
<dbReference type="PANTHER" id="PTHR36312">
    <property type="entry name" value="THIONIN-LIKE PROTEIN 1"/>
    <property type="match status" value="1"/>
</dbReference>
<gene>
    <name evidence="2" type="ORF">SAY87_011573</name>
</gene>
<organism evidence="2 3">
    <name type="scientific">Trapa incisa</name>
    <dbReference type="NCBI Taxonomy" id="236973"/>
    <lineage>
        <taxon>Eukaryota</taxon>
        <taxon>Viridiplantae</taxon>
        <taxon>Streptophyta</taxon>
        <taxon>Embryophyta</taxon>
        <taxon>Tracheophyta</taxon>
        <taxon>Spermatophyta</taxon>
        <taxon>Magnoliopsida</taxon>
        <taxon>eudicotyledons</taxon>
        <taxon>Gunneridae</taxon>
        <taxon>Pentapetalae</taxon>
        <taxon>rosids</taxon>
        <taxon>malvids</taxon>
        <taxon>Myrtales</taxon>
        <taxon>Lythraceae</taxon>
        <taxon>Trapa</taxon>
    </lineage>
</organism>
<dbReference type="InterPro" id="IPR038975">
    <property type="entry name" value="THNL"/>
</dbReference>
<evidence type="ECO:0000256" key="1">
    <source>
        <dbReference type="SAM" id="SignalP"/>
    </source>
</evidence>
<comment type="caution">
    <text evidence="2">The sequence shown here is derived from an EMBL/GenBank/DDBJ whole genome shotgun (WGS) entry which is preliminary data.</text>
</comment>